<evidence type="ECO:0000259" key="11">
    <source>
        <dbReference type="PROSITE" id="PS51551"/>
    </source>
</evidence>
<dbReference type="GO" id="GO:0098552">
    <property type="term" value="C:side of membrane"/>
    <property type="evidence" value="ECO:0007669"/>
    <property type="project" value="UniProtKB-KW"/>
</dbReference>
<dbReference type="InterPro" id="IPR008972">
    <property type="entry name" value="Cupredoxin"/>
</dbReference>
<keyword evidence="7" id="KW-0449">Lipoprotein</keyword>
<dbReference type="Gene3D" id="2.60.40.420">
    <property type="entry name" value="Cupredoxins - blue copper proteins"/>
    <property type="match status" value="1"/>
</dbReference>
<evidence type="ECO:0000313" key="13">
    <source>
        <dbReference type="Proteomes" id="UP000472272"/>
    </source>
</evidence>
<dbReference type="PROSITE" id="PS51551">
    <property type="entry name" value="EPHRIN_RBD_2"/>
    <property type="match status" value="1"/>
</dbReference>
<comment type="subcellular location">
    <subcellularLocation>
        <location evidence="1">Membrane</location>
        <topology evidence="1">Lipid-anchor</topology>
        <topology evidence="1">GPI-anchor</topology>
    </subcellularLocation>
</comment>
<keyword evidence="2" id="KW-0336">GPI-anchor</keyword>
<keyword evidence="3" id="KW-0732">Signal</keyword>
<dbReference type="Proteomes" id="UP000472272">
    <property type="component" value="Chromosome 16"/>
</dbReference>
<reference evidence="12" key="3">
    <citation type="submission" date="2025-09" db="UniProtKB">
        <authorList>
            <consortium name="Ensembl"/>
        </authorList>
    </citation>
    <scope>IDENTIFICATION</scope>
</reference>
<dbReference type="InterPro" id="IPR019765">
    <property type="entry name" value="Ephrin_CS"/>
</dbReference>
<keyword evidence="6" id="KW-0325">Glycoprotein</keyword>
<name>A0A670JJ28_PODMU</name>
<evidence type="ECO:0000256" key="10">
    <source>
        <dbReference type="RuleBase" id="RU004375"/>
    </source>
</evidence>
<dbReference type="GeneTree" id="ENSGT00940000159919"/>
<accession>A0A670JJ28</accession>
<dbReference type="SUPFAM" id="SSF49503">
    <property type="entry name" value="Cupredoxins"/>
    <property type="match status" value="1"/>
</dbReference>
<dbReference type="PANTHER" id="PTHR11304">
    <property type="entry name" value="EPHRIN"/>
    <property type="match status" value="1"/>
</dbReference>
<evidence type="ECO:0000313" key="12">
    <source>
        <dbReference type="Ensembl" id="ENSPMRP00000024823.1"/>
    </source>
</evidence>
<keyword evidence="4 10" id="KW-0472">Membrane</keyword>
<dbReference type="InterPro" id="IPR031328">
    <property type="entry name" value="Ephrin"/>
</dbReference>
<dbReference type="GO" id="GO:0005886">
    <property type="term" value="C:plasma membrane"/>
    <property type="evidence" value="ECO:0007669"/>
    <property type="project" value="TreeGrafter"/>
</dbReference>
<feature type="domain" description="Ephrin RBD" evidence="11">
    <location>
        <begin position="51"/>
        <end position="198"/>
    </location>
</feature>
<evidence type="ECO:0000256" key="5">
    <source>
        <dbReference type="ARBA" id="ARBA00023157"/>
    </source>
</evidence>
<dbReference type="InterPro" id="IPR001799">
    <property type="entry name" value="Ephrin_RBD"/>
</dbReference>
<dbReference type="PRINTS" id="PR01347">
    <property type="entry name" value="EPHRIN"/>
</dbReference>
<dbReference type="PROSITE" id="PS01299">
    <property type="entry name" value="EPHRIN_RBD_1"/>
    <property type="match status" value="1"/>
</dbReference>
<dbReference type="FunFam" id="2.60.40.420:FF:000017">
    <property type="entry name" value="ephrin-A1"/>
    <property type="match status" value="1"/>
</dbReference>
<comment type="similarity">
    <text evidence="9 10">Belongs to the ephrin family.</text>
</comment>
<evidence type="ECO:0000256" key="8">
    <source>
        <dbReference type="ARBA" id="ARBA00040413"/>
    </source>
</evidence>
<evidence type="ECO:0000256" key="1">
    <source>
        <dbReference type="ARBA" id="ARBA00004589"/>
    </source>
</evidence>
<evidence type="ECO:0000256" key="7">
    <source>
        <dbReference type="ARBA" id="ARBA00023288"/>
    </source>
</evidence>
<evidence type="ECO:0000256" key="4">
    <source>
        <dbReference type="ARBA" id="ARBA00023136"/>
    </source>
</evidence>
<evidence type="ECO:0000256" key="9">
    <source>
        <dbReference type="PROSITE-ProRule" id="PRU00884"/>
    </source>
</evidence>
<dbReference type="GO" id="GO:0007411">
    <property type="term" value="P:axon guidance"/>
    <property type="evidence" value="ECO:0007669"/>
    <property type="project" value="TreeGrafter"/>
</dbReference>
<dbReference type="GO" id="GO:0048013">
    <property type="term" value="P:ephrin receptor signaling pathway"/>
    <property type="evidence" value="ECO:0007669"/>
    <property type="project" value="InterPro"/>
</dbReference>
<proteinExistence type="inferred from homology"/>
<keyword evidence="5" id="KW-1015">Disulfide bond</keyword>
<dbReference type="GO" id="GO:0046875">
    <property type="term" value="F:ephrin receptor binding"/>
    <property type="evidence" value="ECO:0007669"/>
    <property type="project" value="InterPro"/>
</dbReference>
<sequence length="295" mass="33454">MSGLPPASAPSLSLSLAASSVLGMEHYPQSMHHYAINKRKVVLQTRQGVIAFSASRSLRQLFKREWIGIRDRQAPPCRFQWDSYAVEVRLNDYLDIICPHYEDSSVAPHSMERYTLYLVEQEEYETCKPRSKEQIRWECNKPDALHGPERFSEKFQRYTPFTLGKEFREGHEYYYISKPIHHHGESCLKLKVVVVGKNGRMPPSRSPTLKGRHQSGRSMGESLFCRGVEVPQRGAAQSAICKGPIDKRPLWTFVSSFLLPGNCSSEFQGRGVSYQLSAPLANKISQNTLGGTVTF</sequence>
<keyword evidence="13" id="KW-1185">Reference proteome</keyword>
<dbReference type="AlphaFoldDB" id="A0A670JJ28"/>
<evidence type="ECO:0000256" key="3">
    <source>
        <dbReference type="ARBA" id="ARBA00022729"/>
    </source>
</evidence>
<dbReference type="Pfam" id="PF00812">
    <property type="entry name" value="Ephrin"/>
    <property type="match status" value="1"/>
</dbReference>
<dbReference type="InterPro" id="IPR034252">
    <property type="entry name" value="Ephrin-A_Ecto"/>
</dbReference>
<organism evidence="12 13">
    <name type="scientific">Podarcis muralis</name>
    <name type="common">Wall lizard</name>
    <name type="synonym">Lacerta muralis</name>
    <dbReference type="NCBI Taxonomy" id="64176"/>
    <lineage>
        <taxon>Eukaryota</taxon>
        <taxon>Metazoa</taxon>
        <taxon>Chordata</taxon>
        <taxon>Craniata</taxon>
        <taxon>Vertebrata</taxon>
        <taxon>Euteleostomi</taxon>
        <taxon>Lepidosauria</taxon>
        <taxon>Squamata</taxon>
        <taxon>Bifurcata</taxon>
        <taxon>Unidentata</taxon>
        <taxon>Episquamata</taxon>
        <taxon>Laterata</taxon>
        <taxon>Lacertibaenia</taxon>
        <taxon>Lacertidae</taxon>
        <taxon>Podarcis</taxon>
    </lineage>
</organism>
<dbReference type="GO" id="GO:1902533">
    <property type="term" value="P:positive regulation of intracellular signal transduction"/>
    <property type="evidence" value="ECO:0007669"/>
    <property type="project" value="UniProtKB-ARBA"/>
</dbReference>
<dbReference type="GO" id="GO:0010605">
    <property type="term" value="P:negative regulation of macromolecule metabolic process"/>
    <property type="evidence" value="ECO:0007669"/>
    <property type="project" value="UniProtKB-ARBA"/>
</dbReference>
<comment type="caution">
    <text evidence="9">Lacks conserved residue(s) required for the propagation of feature annotation.</text>
</comment>
<reference evidence="12" key="2">
    <citation type="submission" date="2025-08" db="UniProtKB">
        <authorList>
            <consortium name="Ensembl"/>
        </authorList>
    </citation>
    <scope>IDENTIFICATION</scope>
</reference>
<evidence type="ECO:0000256" key="6">
    <source>
        <dbReference type="ARBA" id="ARBA00023180"/>
    </source>
</evidence>
<dbReference type="Ensembl" id="ENSPMRT00000026340.1">
    <property type="protein sequence ID" value="ENSPMRP00000024823.1"/>
    <property type="gene ID" value="ENSPMRG00000016044.1"/>
</dbReference>
<dbReference type="CDD" id="cd10425">
    <property type="entry name" value="Ephrin-A_Ectodomain"/>
    <property type="match status" value="1"/>
</dbReference>
<dbReference type="PANTHER" id="PTHR11304:SF19">
    <property type="entry name" value="EPHRIN-A1"/>
    <property type="match status" value="1"/>
</dbReference>
<evidence type="ECO:0000256" key="2">
    <source>
        <dbReference type="ARBA" id="ARBA00022622"/>
    </source>
</evidence>
<reference evidence="12 13" key="1">
    <citation type="journal article" date="2019" name="Proc. Natl. Acad. Sci. U.S.A.">
        <title>Regulatory changes in pterin and carotenoid genes underlie balanced color polymorphisms in the wall lizard.</title>
        <authorList>
            <person name="Andrade P."/>
            <person name="Pinho C."/>
            <person name="Perez I de Lanuza G."/>
            <person name="Afonso S."/>
            <person name="Brejcha J."/>
            <person name="Rubin C.J."/>
            <person name="Wallerman O."/>
            <person name="Pereira P."/>
            <person name="Sabatino S.J."/>
            <person name="Bellati A."/>
            <person name="Pellitteri-Rosa D."/>
            <person name="Bosakova Z."/>
            <person name="Bunikis I."/>
            <person name="Carretero M.A."/>
            <person name="Feiner N."/>
            <person name="Marsik P."/>
            <person name="Pauperio F."/>
            <person name="Salvi D."/>
            <person name="Soler L."/>
            <person name="While G.M."/>
            <person name="Uller T."/>
            <person name="Font E."/>
            <person name="Andersson L."/>
            <person name="Carneiro M."/>
        </authorList>
    </citation>
    <scope>NUCLEOTIDE SEQUENCE</scope>
</reference>
<protein>
    <recommendedName>
        <fullName evidence="8">Ephrin-A1</fullName>
    </recommendedName>
</protein>